<evidence type="ECO:0000256" key="2">
    <source>
        <dbReference type="SAM" id="SignalP"/>
    </source>
</evidence>
<dbReference type="RefSeq" id="WP_169453374.1">
    <property type="nucleotide sequence ID" value="NZ_CP051774.1"/>
</dbReference>
<dbReference type="Proteomes" id="UP000501812">
    <property type="component" value="Chromosome"/>
</dbReference>
<feature type="signal peptide" evidence="2">
    <location>
        <begin position="1"/>
        <end position="27"/>
    </location>
</feature>
<proteinExistence type="predicted"/>
<name>A0A858RG88_9BACT</name>
<dbReference type="InterPro" id="IPR008979">
    <property type="entry name" value="Galactose-bd-like_sf"/>
</dbReference>
<dbReference type="AlphaFoldDB" id="A0A858RG88"/>
<dbReference type="SUPFAM" id="SSF51126">
    <property type="entry name" value="Pectin lyase-like"/>
    <property type="match status" value="1"/>
</dbReference>
<protein>
    <recommendedName>
        <fullName evidence="5">Autotransporter-associated beta strand protein</fullName>
    </recommendedName>
</protein>
<dbReference type="InterPro" id="IPR013425">
    <property type="entry name" value="Autotrns_rpt"/>
</dbReference>
<evidence type="ECO:0000313" key="4">
    <source>
        <dbReference type="Proteomes" id="UP000501812"/>
    </source>
</evidence>
<reference evidence="3 4" key="1">
    <citation type="submission" date="2020-04" db="EMBL/GenBank/DDBJ databases">
        <title>Luteolibacter sp. G-1-1-1 isolated from soil.</title>
        <authorList>
            <person name="Dahal R.H."/>
        </authorList>
    </citation>
    <scope>NUCLEOTIDE SEQUENCE [LARGE SCALE GENOMIC DNA]</scope>
    <source>
        <strain evidence="3 4">G-1-1-1</strain>
    </source>
</reference>
<dbReference type="NCBIfam" id="TIGR02601">
    <property type="entry name" value="autotrns_rpt"/>
    <property type="match status" value="2"/>
</dbReference>
<evidence type="ECO:0000313" key="3">
    <source>
        <dbReference type="EMBL" id="QJE95153.1"/>
    </source>
</evidence>
<gene>
    <name evidence="3" type="ORF">HHL09_04985</name>
</gene>
<accession>A0A858RG88</accession>
<dbReference type="EMBL" id="CP051774">
    <property type="protein sequence ID" value="QJE95153.1"/>
    <property type="molecule type" value="Genomic_DNA"/>
</dbReference>
<evidence type="ECO:0000256" key="1">
    <source>
        <dbReference type="ARBA" id="ARBA00022729"/>
    </source>
</evidence>
<dbReference type="SUPFAM" id="SSF49785">
    <property type="entry name" value="Galactose-binding domain-like"/>
    <property type="match status" value="1"/>
</dbReference>
<sequence length="1007" mass="101352">MTQTPRSSRRSTLLLAALSCCCSAASATEANFQHYRFTPIKLRNDATANSIQLAEFQFLHLGAAVSFTGAITSNTGGSTPAAEASANLIDGVNTTKWLDFFRSSVTFSFSEPTTIDGYRFTTANDAIERDPVRWLIEGSNDEVTWTLLDHRDSDFATPTARATSSGDIPLPATPQPYVKNWTGSIGANWDTINANWNNGADLAWNNASTDVARFGSGTPSSITLSEAISARVLEFNAPGYLIQGNTLTLTNVTRLRGTGNAEISSVVAGTVGAIKTGSNAIALSGNNTFTGPLQVRGGSLTLSGTNAYAGTTTVTGGGTLSFTGASTKANGLLEVGTAQGKGVLDIGGTSTLLFNGTPVVGTGAVTPGSGAIRQSGGTATYSVSGQYFTLANTVGSYGTYELSGGTMSTPTDSGIRVSWNGPAVLTQSGGSLSSGRWFAIGGTNAKGIATFTGGTATTIANYRMIAGDQAGGNGTINIGTAAGGNAVVSTVRTATGANDGSLTLANANNSTGTLNLNSGTLKLHGRIYHPTTATGTTALVNLNGGTIQAGEENVELVNSSLTGVRMFRGGVTIDTDGKAATFAAQIDGQSDNGIYFPGDSLSVPPLDGGSGYIGAPIVTISTDGAGSGAMAVANVTNGVVTGITLTCPGTGYQAGDVLFCIFDAGGFDEPAMLLEHTLTAGELASNGTGGLTKVGAGTLTLTQPASFTGPLNVNAGTLVANSTLAQTATTVAAGATLGGSFVTAGPVTVNGTLAPGTSVGTASGSASLTLAAGSTFAAQIADWNGVAGTGYDTADFASVSITATSGNKLTVHVDATGLTNFSETARDFVIASADSAPAGLSAGNWQVNASGFAGTGTWSLAVDGNNLVLSYEPGASGYGTWISGFPGLSDNSTSGDPDWDGISNLMEYALNGQPGTSSTQILPTTINGGGNLSFSFVRRTESKGDTTQVFQYGPNLTAWTDVAIPASSSGNVTITPDSPGPGLETVVVTVANESNSILFARLKVTLP</sequence>
<dbReference type="InterPro" id="IPR011050">
    <property type="entry name" value="Pectin_lyase_fold/virulence"/>
</dbReference>
<keyword evidence="4" id="KW-1185">Reference proteome</keyword>
<dbReference type="Gene3D" id="2.60.120.260">
    <property type="entry name" value="Galactose-binding domain-like"/>
    <property type="match status" value="1"/>
</dbReference>
<evidence type="ECO:0008006" key="5">
    <source>
        <dbReference type="Google" id="ProtNLM"/>
    </source>
</evidence>
<keyword evidence="1 2" id="KW-0732">Signal</keyword>
<organism evidence="3 4">
    <name type="scientific">Luteolibacter luteus</name>
    <dbReference type="NCBI Taxonomy" id="2728835"/>
    <lineage>
        <taxon>Bacteria</taxon>
        <taxon>Pseudomonadati</taxon>
        <taxon>Verrucomicrobiota</taxon>
        <taxon>Verrucomicrobiia</taxon>
        <taxon>Verrucomicrobiales</taxon>
        <taxon>Verrucomicrobiaceae</taxon>
        <taxon>Luteolibacter</taxon>
    </lineage>
</organism>
<feature type="chain" id="PRO_5032386963" description="Autotransporter-associated beta strand protein" evidence="2">
    <location>
        <begin position="28"/>
        <end position="1007"/>
    </location>
</feature>
<dbReference type="KEGG" id="luo:HHL09_04985"/>
<dbReference type="Pfam" id="PF12951">
    <property type="entry name" value="PATR"/>
    <property type="match status" value="2"/>
</dbReference>